<feature type="domain" description="DinB-like" evidence="1">
    <location>
        <begin position="24"/>
        <end position="151"/>
    </location>
</feature>
<protein>
    <submittedName>
        <fullName evidence="2">DinB family protein</fullName>
    </submittedName>
</protein>
<evidence type="ECO:0000313" key="2">
    <source>
        <dbReference type="EMBL" id="RSL31908.1"/>
    </source>
</evidence>
<keyword evidence="3" id="KW-1185">Reference proteome</keyword>
<organism evidence="2 3">
    <name type="scientific">Salibacterium salarium</name>
    <dbReference type="NCBI Taxonomy" id="284579"/>
    <lineage>
        <taxon>Bacteria</taxon>
        <taxon>Bacillati</taxon>
        <taxon>Bacillota</taxon>
        <taxon>Bacilli</taxon>
        <taxon>Bacillales</taxon>
        <taxon>Bacillaceae</taxon>
    </lineage>
</organism>
<sequence>MGRIEEYQSTIQSQLDFFIQKGQELREEVVMFKPSREEWSVQEVLAHVEEFPLYFTNELLLVVNDGQQEWGRGFDHVERLAAVNTAFDSNVSDIIKRIGQTKAIVTERLNRINDDDLDQVVAHRNPKFGEKPMTFLVNHFLVDHLDTHQKQVERVLGQYDEYKGDDE</sequence>
<dbReference type="AlphaFoldDB" id="A0A3R9P3A5"/>
<dbReference type="SUPFAM" id="SSF109854">
    <property type="entry name" value="DinB/YfiT-like putative metalloenzymes"/>
    <property type="match status" value="1"/>
</dbReference>
<dbReference type="Gene3D" id="1.20.120.450">
    <property type="entry name" value="dinb family like domain"/>
    <property type="match status" value="1"/>
</dbReference>
<dbReference type="EMBL" id="RBVX01000019">
    <property type="protein sequence ID" value="RSL31908.1"/>
    <property type="molecule type" value="Genomic_DNA"/>
</dbReference>
<reference evidence="2 3" key="1">
    <citation type="submission" date="2018-10" db="EMBL/GenBank/DDBJ databases">
        <title>Draft genome sequence of Bacillus salarius IM0101, isolated from a hypersaline soil in Inner Mongolia, China.</title>
        <authorList>
            <person name="Yamprayoonswat W."/>
            <person name="Boonvisut S."/>
            <person name="Jumpathong W."/>
            <person name="Sittihan S."/>
            <person name="Ruangsuj P."/>
            <person name="Wanthongcharoen S."/>
            <person name="Thongpramul N."/>
            <person name="Pimmason S."/>
            <person name="Yu B."/>
            <person name="Yasawong M."/>
        </authorList>
    </citation>
    <scope>NUCLEOTIDE SEQUENCE [LARGE SCALE GENOMIC DNA]</scope>
    <source>
        <strain evidence="2 3">IM0101</strain>
    </source>
</reference>
<evidence type="ECO:0000313" key="3">
    <source>
        <dbReference type="Proteomes" id="UP000275076"/>
    </source>
</evidence>
<dbReference type="Pfam" id="PF12867">
    <property type="entry name" value="DinB_2"/>
    <property type="match status" value="1"/>
</dbReference>
<accession>A0A3R9P3A5</accession>
<dbReference type="Proteomes" id="UP000275076">
    <property type="component" value="Unassembled WGS sequence"/>
</dbReference>
<gene>
    <name evidence="2" type="ORF">D7Z54_18160</name>
</gene>
<proteinExistence type="predicted"/>
<comment type="caution">
    <text evidence="2">The sequence shown here is derived from an EMBL/GenBank/DDBJ whole genome shotgun (WGS) entry which is preliminary data.</text>
</comment>
<evidence type="ECO:0000259" key="1">
    <source>
        <dbReference type="Pfam" id="PF12867"/>
    </source>
</evidence>
<dbReference type="InterPro" id="IPR034660">
    <property type="entry name" value="DinB/YfiT-like"/>
</dbReference>
<dbReference type="OrthoDB" id="2374795at2"/>
<dbReference type="InterPro" id="IPR024775">
    <property type="entry name" value="DinB-like"/>
</dbReference>
<dbReference type="RefSeq" id="WP_125557649.1">
    <property type="nucleotide sequence ID" value="NZ_RBVX01000019.1"/>
</dbReference>
<name>A0A3R9P3A5_9BACI</name>